<name>A0A4Q9DLH6_9BACL</name>
<dbReference type="SMART" id="SM00342">
    <property type="entry name" value="HTH_ARAC"/>
    <property type="match status" value="1"/>
</dbReference>
<dbReference type="InterPro" id="IPR018060">
    <property type="entry name" value="HTH_AraC"/>
</dbReference>
<dbReference type="Pfam" id="PF17853">
    <property type="entry name" value="GGDEF_2"/>
    <property type="match status" value="1"/>
</dbReference>
<dbReference type="SUPFAM" id="SSF46689">
    <property type="entry name" value="Homeodomain-like"/>
    <property type="match status" value="2"/>
</dbReference>
<dbReference type="Pfam" id="PF12833">
    <property type="entry name" value="HTH_18"/>
    <property type="match status" value="1"/>
</dbReference>
<dbReference type="InterPro" id="IPR009057">
    <property type="entry name" value="Homeodomain-like_sf"/>
</dbReference>
<dbReference type="Gene3D" id="1.10.10.60">
    <property type="entry name" value="Homeodomain-like"/>
    <property type="match status" value="2"/>
</dbReference>
<dbReference type="OrthoDB" id="1975037at2"/>
<dbReference type="InterPro" id="IPR018062">
    <property type="entry name" value="HTH_AraC-typ_CS"/>
</dbReference>
<dbReference type="PROSITE" id="PS51257">
    <property type="entry name" value="PROKAR_LIPOPROTEIN"/>
    <property type="match status" value="1"/>
</dbReference>
<evidence type="ECO:0000313" key="7">
    <source>
        <dbReference type="Proteomes" id="UP000293142"/>
    </source>
</evidence>
<keyword evidence="7" id="KW-1185">Reference proteome</keyword>
<reference evidence="6 7" key="1">
    <citation type="submission" date="2019-02" db="EMBL/GenBank/DDBJ databases">
        <title>Paenibacillus sp. nov., isolated from surface-sterilized tissue of Thalictrum simplex L.</title>
        <authorList>
            <person name="Tuo L."/>
        </authorList>
    </citation>
    <scope>NUCLEOTIDE SEQUENCE [LARGE SCALE GENOMIC DNA]</scope>
    <source>
        <strain evidence="6 7">N2SHLJ1</strain>
    </source>
</reference>
<evidence type="ECO:0000259" key="5">
    <source>
        <dbReference type="PROSITE" id="PS01124"/>
    </source>
</evidence>
<dbReference type="PANTHER" id="PTHR43280">
    <property type="entry name" value="ARAC-FAMILY TRANSCRIPTIONAL REGULATOR"/>
    <property type="match status" value="1"/>
</dbReference>
<keyword evidence="1" id="KW-0805">Transcription regulation</keyword>
<protein>
    <submittedName>
        <fullName evidence="6">AraC family transcriptional regulator</fullName>
    </submittedName>
</protein>
<accession>A0A4Q9DLH6</accession>
<evidence type="ECO:0000256" key="4">
    <source>
        <dbReference type="SAM" id="Phobius"/>
    </source>
</evidence>
<feature type="domain" description="HTH araC/xylS-type" evidence="5">
    <location>
        <begin position="665"/>
        <end position="763"/>
    </location>
</feature>
<dbReference type="InterPro" id="IPR041522">
    <property type="entry name" value="CdaR_GGDEF"/>
</dbReference>
<sequence length="768" mass="87672">MNVSRNILLTGYFSRMFWYSVIIVIFPVIVLGCFSYYKSSGIALQKVNEGSAQNTLQTELRMEQYLKAVDAASMQLVTSPLVNNSLDSELTYKDFQLIRDLREYMQRIQSYELGIQDIQLINTGKRWLLDNSGMYRFEDYESNLDLTKYVRKEKNSFWLASFPADSGLSTRGSRPALQLIRQLPLNAQIPTMFVVVKIGPGEINKYVQNADELGGKYVLDEYGTVLIDPSGEWTGKNFPNAGMLPADMSGDRPSEPVLTDFLGQRVSANFVKSTYNGWTYMTLVPVVKVTGESRAIFWITLFICLGIMALAFAGVYMYSKRLYRPVRKLYETVKGAALSAQDLKKQDEFQYIGERIQNLKMTQHELEDQLQGQMGQLKDYFVLKLVQGEVKAADVAENIRRFAFPHQWKTKAVLVAQLDSLEHTRFREADTDLILFAVSNIVSELVPAANRLSPILIHPSQVTLLGSETEDREEFKNQLYQLAEKIQTAVRSTLGLPISLGVSRAYSEWGDMPAAYQEGLEALKYRMKTGAETIIFIEDRQPAQRVKPYYPEVVAGGLLDAIKLLDMDRAYTLLGQFIQEVFSKESSRQEYQMSLARLLMELIDLAQQMGAALDQAAGRSRSLFERLLDMNSAAEIERWFREDIIGAIAAAVEQSRASQDTSISEQVLRMIHEQDDHELTLEACAARLHFHPSHVKRVFRRDVGVSFSEYVAGHRLLTAKKWLVQSEMKVNEIAERLQYNNAQNFIRYFRKMEGMTPGQYRELHKEWS</sequence>
<keyword evidence="4" id="KW-1133">Transmembrane helix</keyword>
<dbReference type="Proteomes" id="UP000293142">
    <property type="component" value="Unassembled WGS sequence"/>
</dbReference>
<comment type="caution">
    <text evidence="6">The sequence shown here is derived from an EMBL/GenBank/DDBJ whole genome shotgun (WGS) entry which is preliminary data.</text>
</comment>
<dbReference type="PROSITE" id="PS01124">
    <property type="entry name" value="HTH_ARAC_FAMILY_2"/>
    <property type="match status" value="1"/>
</dbReference>
<feature type="transmembrane region" description="Helical" evidence="4">
    <location>
        <begin position="295"/>
        <end position="318"/>
    </location>
</feature>
<dbReference type="PROSITE" id="PS00041">
    <property type="entry name" value="HTH_ARAC_FAMILY_1"/>
    <property type="match status" value="1"/>
</dbReference>
<keyword evidence="4" id="KW-0812">Transmembrane</keyword>
<keyword evidence="4" id="KW-0472">Membrane</keyword>
<proteinExistence type="predicted"/>
<evidence type="ECO:0000256" key="3">
    <source>
        <dbReference type="ARBA" id="ARBA00023163"/>
    </source>
</evidence>
<dbReference type="GO" id="GO:0003700">
    <property type="term" value="F:DNA-binding transcription factor activity"/>
    <property type="evidence" value="ECO:0007669"/>
    <property type="project" value="InterPro"/>
</dbReference>
<dbReference type="EMBL" id="SIRE01000015">
    <property type="protein sequence ID" value="TBL75987.1"/>
    <property type="molecule type" value="Genomic_DNA"/>
</dbReference>
<keyword evidence="2" id="KW-0238">DNA-binding</keyword>
<feature type="transmembrane region" description="Helical" evidence="4">
    <location>
        <begin position="16"/>
        <end position="37"/>
    </location>
</feature>
<dbReference type="PANTHER" id="PTHR43280:SF10">
    <property type="entry name" value="REGULATORY PROTEIN POCR"/>
    <property type="match status" value="1"/>
</dbReference>
<evidence type="ECO:0000313" key="6">
    <source>
        <dbReference type="EMBL" id="TBL75987.1"/>
    </source>
</evidence>
<evidence type="ECO:0000256" key="2">
    <source>
        <dbReference type="ARBA" id="ARBA00023125"/>
    </source>
</evidence>
<gene>
    <name evidence="6" type="ORF">EYB31_20725</name>
</gene>
<dbReference type="GO" id="GO:0043565">
    <property type="term" value="F:sequence-specific DNA binding"/>
    <property type="evidence" value="ECO:0007669"/>
    <property type="project" value="InterPro"/>
</dbReference>
<evidence type="ECO:0000256" key="1">
    <source>
        <dbReference type="ARBA" id="ARBA00023015"/>
    </source>
</evidence>
<dbReference type="AlphaFoldDB" id="A0A4Q9DLH6"/>
<keyword evidence="3" id="KW-0804">Transcription</keyword>
<dbReference type="RefSeq" id="WP_131015333.1">
    <property type="nucleotide sequence ID" value="NZ_SIRE01000015.1"/>
</dbReference>
<organism evidence="6 7">
    <name type="scientific">Paenibacillus thalictri</name>
    <dbReference type="NCBI Taxonomy" id="2527873"/>
    <lineage>
        <taxon>Bacteria</taxon>
        <taxon>Bacillati</taxon>
        <taxon>Bacillota</taxon>
        <taxon>Bacilli</taxon>
        <taxon>Bacillales</taxon>
        <taxon>Paenibacillaceae</taxon>
        <taxon>Paenibacillus</taxon>
    </lineage>
</organism>